<dbReference type="GeneID" id="85326791"/>
<keyword evidence="2" id="KW-0560">Oxidoreductase</keyword>
<comment type="caution">
    <text evidence="6">The sequence shown here is derived from an EMBL/GenBank/DDBJ whole genome shotgun (WGS) entry which is preliminary data.</text>
</comment>
<dbReference type="Pfam" id="PF00248">
    <property type="entry name" value="Aldo_ket_red"/>
    <property type="match status" value="1"/>
</dbReference>
<dbReference type="GO" id="GO:0016491">
    <property type="term" value="F:oxidoreductase activity"/>
    <property type="evidence" value="ECO:0007669"/>
    <property type="project" value="UniProtKB-KW"/>
</dbReference>
<evidence type="ECO:0000256" key="1">
    <source>
        <dbReference type="ARBA" id="ARBA00004721"/>
    </source>
</evidence>
<dbReference type="InterPro" id="IPR050523">
    <property type="entry name" value="AKR_Detox_Biosynth"/>
</dbReference>
<gene>
    <name evidence="6" type="ORF">B0T26DRAFT_737866</name>
</gene>
<name>A0AA40B3M2_9PEZI</name>
<dbReference type="InterPro" id="IPR023210">
    <property type="entry name" value="NADP_OxRdtase_dom"/>
</dbReference>
<dbReference type="EMBL" id="JAUIRO010000002">
    <property type="protein sequence ID" value="KAK0727047.1"/>
    <property type="molecule type" value="Genomic_DNA"/>
</dbReference>
<evidence type="ECO:0000259" key="5">
    <source>
        <dbReference type="Pfam" id="PF00248"/>
    </source>
</evidence>
<feature type="domain" description="NADP-dependent oxidoreductase" evidence="5">
    <location>
        <begin position="37"/>
        <end position="346"/>
    </location>
</feature>
<evidence type="ECO:0000256" key="3">
    <source>
        <dbReference type="ARBA" id="ARBA00038157"/>
    </source>
</evidence>
<dbReference type="PANTHER" id="PTHR43364:SF2">
    <property type="entry name" value="ARYL-ALCOHOL DEHYDROGENASE AAD10-RELATED"/>
    <property type="match status" value="1"/>
</dbReference>
<dbReference type="InterPro" id="IPR036812">
    <property type="entry name" value="NAD(P)_OxRdtase_dom_sf"/>
</dbReference>
<organism evidence="6 7">
    <name type="scientific">Lasiosphaeria miniovina</name>
    <dbReference type="NCBI Taxonomy" id="1954250"/>
    <lineage>
        <taxon>Eukaryota</taxon>
        <taxon>Fungi</taxon>
        <taxon>Dikarya</taxon>
        <taxon>Ascomycota</taxon>
        <taxon>Pezizomycotina</taxon>
        <taxon>Sordariomycetes</taxon>
        <taxon>Sordariomycetidae</taxon>
        <taxon>Sordariales</taxon>
        <taxon>Lasiosphaeriaceae</taxon>
        <taxon>Lasiosphaeria</taxon>
    </lineage>
</organism>
<dbReference type="Proteomes" id="UP001172101">
    <property type="component" value="Unassembled WGS sequence"/>
</dbReference>
<dbReference type="FunFam" id="3.20.20.100:FF:000024">
    <property type="entry name" value="Aryl-alcohol dehydrogenase"/>
    <property type="match status" value="1"/>
</dbReference>
<dbReference type="PANTHER" id="PTHR43364">
    <property type="entry name" value="NADH-SPECIFIC METHYLGLYOXAL REDUCTASE-RELATED"/>
    <property type="match status" value="1"/>
</dbReference>
<dbReference type="AlphaFoldDB" id="A0AA40B3M2"/>
<proteinExistence type="inferred from homology"/>
<dbReference type="Gene3D" id="3.20.20.100">
    <property type="entry name" value="NADP-dependent oxidoreductase domain"/>
    <property type="match status" value="1"/>
</dbReference>
<keyword evidence="7" id="KW-1185">Reference proteome</keyword>
<evidence type="ECO:0000256" key="2">
    <source>
        <dbReference type="ARBA" id="ARBA00023002"/>
    </source>
</evidence>
<reference evidence="6" key="1">
    <citation type="submission" date="2023-06" db="EMBL/GenBank/DDBJ databases">
        <title>Genome-scale phylogeny and comparative genomics of the fungal order Sordariales.</title>
        <authorList>
            <consortium name="Lawrence Berkeley National Laboratory"/>
            <person name="Hensen N."/>
            <person name="Bonometti L."/>
            <person name="Westerberg I."/>
            <person name="Brannstrom I.O."/>
            <person name="Guillou S."/>
            <person name="Cros-Aarteil S."/>
            <person name="Calhoun S."/>
            <person name="Haridas S."/>
            <person name="Kuo A."/>
            <person name="Mondo S."/>
            <person name="Pangilinan J."/>
            <person name="Riley R."/>
            <person name="LaButti K."/>
            <person name="Andreopoulos B."/>
            <person name="Lipzen A."/>
            <person name="Chen C."/>
            <person name="Yanf M."/>
            <person name="Daum C."/>
            <person name="Ng V."/>
            <person name="Clum A."/>
            <person name="Steindorff A."/>
            <person name="Ohm R."/>
            <person name="Martin F."/>
            <person name="Silar P."/>
            <person name="Natvig D."/>
            <person name="Lalanne C."/>
            <person name="Gautier V."/>
            <person name="Ament-velasquez S.L."/>
            <person name="Kruys A."/>
            <person name="Hutchinson M.I."/>
            <person name="Powell A.J."/>
            <person name="Barry K."/>
            <person name="Miller A.N."/>
            <person name="Grigoriev I.V."/>
            <person name="Debuchy R."/>
            <person name="Gladieux P."/>
            <person name="Thoren M.H."/>
            <person name="Johannesson H."/>
        </authorList>
    </citation>
    <scope>NUCLEOTIDE SEQUENCE</scope>
    <source>
        <strain evidence="6">SMH2392-1A</strain>
    </source>
</reference>
<comment type="pathway">
    <text evidence="1">Secondary metabolite biosynthesis; terpenoid biosynthesis.</text>
</comment>
<dbReference type="RefSeq" id="XP_060299903.1">
    <property type="nucleotide sequence ID" value="XM_060443521.1"/>
</dbReference>
<evidence type="ECO:0000256" key="4">
    <source>
        <dbReference type="ARBA" id="ARBA00073126"/>
    </source>
</evidence>
<accession>A0AA40B3M2</accession>
<protein>
    <recommendedName>
        <fullName evidence="4">Aldo-keto reductase ausK</fullName>
    </recommendedName>
</protein>
<sequence length="384" mass="42417">MTSVGGSVPMFKEAPEPPTELGRYRVLAPTAGVRVSPLCLGGMSIGEAWASAMGSMSKADSFKLLDAFVEAGGNFVDTSNNYQNEESEKWIGEWIAERNNRDQIVLATKYTSDYHSHAVGKGKGPNYAGNHKKSLHMSVRESLKKLQTDYIDILYIHWWDWTTSIKEVVDSLHILVEQGKVLYLGASDCPAWVVSAANTYAVDHGKTPFSIYQGRWNVMVRDFEREILPMARTFGMALAPWDVLGSGKFQSKAALEARRATGEPLRAFTSAAEQTPDEAKTSDALYAVAQQHGIESVTAIALAYVRSKAQNVFPIVGGRKVEHLHDNIQALSIQLTPEQIKYLESVKPFDLGFPVGFLGEDPYVTGTSFRLHRTAQMAWPNGQK</sequence>
<evidence type="ECO:0000313" key="7">
    <source>
        <dbReference type="Proteomes" id="UP001172101"/>
    </source>
</evidence>
<dbReference type="SUPFAM" id="SSF51430">
    <property type="entry name" value="NAD(P)-linked oxidoreductase"/>
    <property type="match status" value="1"/>
</dbReference>
<comment type="similarity">
    <text evidence="3">Belongs to the aldo/keto reductase family. Aldo/keto reductase 2 subfamily.</text>
</comment>
<evidence type="ECO:0000313" key="6">
    <source>
        <dbReference type="EMBL" id="KAK0727047.1"/>
    </source>
</evidence>